<proteinExistence type="predicted"/>
<sequence length="183" mass="21098">MLPTEQHPYFVLTGGPGCGKTTLIEALHTSGFRTIPEVARDIIKEQMETGGDALPWKNRERYTQLMLERSIVSYQEAAQNNSPAFFDRGLPDTLCYARLIGLEISTEMEQAAWDYRYHKSVFLLPPWKAIYTTDSERKQDWAEAVRTHTVMAETYQDYGYTIIEVPKKTVQERIAFLQEIVNL</sequence>
<evidence type="ECO:0000259" key="1">
    <source>
        <dbReference type="Pfam" id="PF13521"/>
    </source>
</evidence>
<dbReference type="InterPro" id="IPR027417">
    <property type="entry name" value="P-loop_NTPase"/>
</dbReference>
<dbReference type="Gene3D" id="3.40.50.300">
    <property type="entry name" value="P-loop containing nucleotide triphosphate hydrolases"/>
    <property type="match status" value="1"/>
</dbReference>
<dbReference type="Proteomes" id="UP000244677">
    <property type="component" value="Chromosome"/>
</dbReference>
<gene>
    <name evidence="2" type="ORF">FK004_09700</name>
</gene>
<dbReference type="SUPFAM" id="SSF52540">
    <property type="entry name" value="P-loop containing nucleoside triphosphate hydrolases"/>
    <property type="match status" value="1"/>
</dbReference>
<name>A0A2S1LP93_9FLAO</name>
<organism evidence="2 3">
    <name type="scientific">Flavobacterium kingsejongi</name>
    <dbReference type="NCBI Taxonomy" id="1678728"/>
    <lineage>
        <taxon>Bacteria</taxon>
        <taxon>Pseudomonadati</taxon>
        <taxon>Bacteroidota</taxon>
        <taxon>Flavobacteriia</taxon>
        <taxon>Flavobacteriales</taxon>
        <taxon>Flavobacteriaceae</taxon>
        <taxon>Flavobacterium</taxon>
    </lineage>
</organism>
<dbReference type="KEGG" id="fki:FK004_09700"/>
<protein>
    <submittedName>
        <fullName evidence="2">ATPase</fullName>
    </submittedName>
</protein>
<reference evidence="2 3" key="1">
    <citation type="submission" date="2017-04" db="EMBL/GenBank/DDBJ databases">
        <title>Complete genome sequence of Flavobacterium kingsejong AJ004.</title>
        <authorList>
            <person name="Lee P.C."/>
        </authorList>
    </citation>
    <scope>NUCLEOTIDE SEQUENCE [LARGE SCALE GENOMIC DNA]</scope>
    <source>
        <strain evidence="2 3">AJ004</strain>
    </source>
</reference>
<feature type="domain" description="NadR/Ttd14 AAA" evidence="1">
    <location>
        <begin position="10"/>
        <end position="173"/>
    </location>
</feature>
<keyword evidence="3" id="KW-1185">Reference proteome</keyword>
<dbReference type="OrthoDB" id="5638848at2"/>
<dbReference type="RefSeq" id="WP_108737081.1">
    <property type="nucleotide sequence ID" value="NZ_CP020919.1"/>
</dbReference>
<dbReference type="AlphaFoldDB" id="A0A2S1LP93"/>
<dbReference type="EMBL" id="CP020919">
    <property type="protein sequence ID" value="AWG25491.1"/>
    <property type="molecule type" value="Genomic_DNA"/>
</dbReference>
<dbReference type="InterPro" id="IPR038727">
    <property type="entry name" value="NadR/Ttd14_AAA_dom"/>
</dbReference>
<dbReference type="Pfam" id="PF13521">
    <property type="entry name" value="AAA_28"/>
    <property type="match status" value="1"/>
</dbReference>
<evidence type="ECO:0000313" key="2">
    <source>
        <dbReference type="EMBL" id="AWG25491.1"/>
    </source>
</evidence>
<evidence type="ECO:0000313" key="3">
    <source>
        <dbReference type="Proteomes" id="UP000244677"/>
    </source>
</evidence>
<accession>A0A2S1LP93</accession>